<evidence type="ECO:0000313" key="1">
    <source>
        <dbReference type="EMBL" id="AWT40921.1"/>
    </source>
</evidence>
<dbReference type="OrthoDB" id="3689200at2"/>
<dbReference type="KEGG" id="sact:DMT42_00120"/>
<dbReference type="EMBL" id="CP029788">
    <property type="protein sequence ID" value="AWT47350.1"/>
    <property type="molecule type" value="Genomic_DNA"/>
</dbReference>
<protein>
    <submittedName>
        <fullName evidence="1">Uncharacterized protein</fullName>
    </submittedName>
</protein>
<dbReference type="RefSeq" id="WP_110625857.1">
    <property type="nucleotide sequence ID" value="NZ_CP029788.1"/>
</dbReference>
<sequence length="103" mass="11226">MTEPIAGWIWGHNLRAFLELLSRYAGYTFDETDWETIEAGVQDTDDEAPDGWYSYPLVGTLATLEVALAHAVGGEEVSIRIAGAETPDLQLRTDTLLSALASV</sequence>
<evidence type="ECO:0000313" key="2">
    <source>
        <dbReference type="EMBL" id="AWT47350.1"/>
    </source>
</evidence>
<accession>A0A2U9NV74</accession>
<proteinExistence type="predicted"/>
<keyword evidence="3" id="KW-1185">Reference proteome</keyword>
<evidence type="ECO:0000313" key="3">
    <source>
        <dbReference type="Proteomes" id="UP000247634"/>
    </source>
</evidence>
<name>A0A2U9NV74_STRAS</name>
<dbReference type="KEGG" id="sact:DMT42_37370"/>
<gene>
    <name evidence="1" type="ORF">DMT42_00120</name>
    <name evidence="2" type="ORF">DMT42_37370</name>
</gene>
<reference evidence="1 3" key="1">
    <citation type="submission" date="2018-06" db="EMBL/GenBank/DDBJ databases">
        <title>The complete genome sequence of a nosiheptide producer Streptomyces actuosus ATCC 25421: deducing the ability of producing a new class III lantibiotics.</title>
        <authorList>
            <person name="Liu W."/>
            <person name="Sun F."/>
            <person name="Hu Y."/>
        </authorList>
    </citation>
    <scope>NUCLEOTIDE SEQUENCE [LARGE SCALE GENOMIC DNA]</scope>
    <source>
        <strain evidence="1 3">ATCC 25421</strain>
    </source>
</reference>
<dbReference type="Proteomes" id="UP000247634">
    <property type="component" value="Chromosome"/>
</dbReference>
<organism evidence="1 3">
    <name type="scientific">Streptomyces actuosus</name>
    <dbReference type="NCBI Taxonomy" id="1885"/>
    <lineage>
        <taxon>Bacteria</taxon>
        <taxon>Bacillati</taxon>
        <taxon>Actinomycetota</taxon>
        <taxon>Actinomycetes</taxon>
        <taxon>Kitasatosporales</taxon>
        <taxon>Streptomycetaceae</taxon>
        <taxon>Streptomyces</taxon>
    </lineage>
</organism>
<dbReference type="EMBL" id="CP029788">
    <property type="protein sequence ID" value="AWT40921.1"/>
    <property type="molecule type" value="Genomic_DNA"/>
</dbReference>
<dbReference type="AlphaFoldDB" id="A0A2U9NV74"/>